<evidence type="ECO:0000256" key="2">
    <source>
        <dbReference type="SAM" id="SignalP"/>
    </source>
</evidence>
<organism evidence="3 8">
    <name type="scientific">Vreelandella aquamarina</name>
    <dbReference type="NCBI Taxonomy" id="77097"/>
    <lineage>
        <taxon>Bacteria</taxon>
        <taxon>Pseudomonadati</taxon>
        <taxon>Pseudomonadota</taxon>
        <taxon>Gammaproteobacteria</taxon>
        <taxon>Oceanospirillales</taxon>
        <taxon>Halomonadaceae</taxon>
        <taxon>Vreelandella</taxon>
    </lineage>
</organism>
<dbReference type="Proteomes" id="UP000199493">
    <property type="component" value="Unassembled WGS sequence"/>
</dbReference>
<keyword evidence="2" id="KW-0732">Signal</keyword>
<evidence type="ECO:0000313" key="3">
    <source>
        <dbReference type="EMBL" id="BCB70398.1"/>
    </source>
</evidence>
<dbReference type="EMBL" id="FSQX01000001">
    <property type="protein sequence ID" value="SIN64652.1"/>
    <property type="molecule type" value="Genomic_DNA"/>
</dbReference>
<proteinExistence type="predicted"/>
<dbReference type="EMBL" id="AP022869">
    <property type="protein sequence ID" value="BCB70398.1"/>
    <property type="molecule type" value="Genomic_DNA"/>
</dbReference>
<feature type="compositionally biased region" description="Polar residues" evidence="1">
    <location>
        <begin position="74"/>
        <end position="83"/>
    </location>
</feature>
<evidence type="ECO:0000313" key="5">
    <source>
        <dbReference type="EMBL" id="SIN64652.1"/>
    </source>
</evidence>
<evidence type="ECO:0000313" key="8">
    <source>
        <dbReference type="Proteomes" id="UP000501053"/>
    </source>
</evidence>
<name>A0A0D7V0G6_9GAMM</name>
<accession>A0A1H8DL57</accession>
<feature type="region of interest" description="Disordered" evidence="1">
    <location>
        <begin position="67"/>
        <end position="92"/>
    </location>
</feature>
<dbReference type="RefSeq" id="WP_044628325.1">
    <property type="nucleotide sequence ID" value="NZ_AP022869.1"/>
</dbReference>
<evidence type="ECO:0000256" key="1">
    <source>
        <dbReference type="SAM" id="MobiDB-lite"/>
    </source>
</evidence>
<dbReference type="Proteomes" id="UP000501053">
    <property type="component" value="Chromosome"/>
</dbReference>
<reference evidence="5 6" key="2">
    <citation type="submission" date="2016-11" db="EMBL/GenBank/DDBJ databases">
        <authorList>
            <person name="Jaros S."/>
            <person name="Januszkiewicz K."/>
            <person name="Wedrychowicz H."/>
        </authorList>
    </citation>
    <scope>NUCLEOTIDE SEQUENCE [LARGE SCALE GENOMIC DNA]</scope>
    <source>
        <strain evidence="5 6">ACAM 239</strain>
    </source>
</reference>
<reference evidence="4 7" key="1">
    <citation type="submission" date="2016-10" db="EMBL/GenBank/DDBJ databases">
        <authorList>
            <person name="de Groot N.N."/>
        </authorList>
    </citation>
    <scope>NUCLEOTIDE SEQUENCE [LARGE SCALE GENOMIC DNA]</scope>
    <source>
        <strain evidence="4 7">558</strain>
    </source>
</reference>
<protein>
    <recommendedName>
        <fullName evidence="9">Secreted protein</fullName>
    </recommendedName>
</protein>
<gene>
    <name evidence="3" type="ORF">HMEPL2_07490</name>
    <name evidence="4" type="ORF">SAMN04490369_100218</name>
    <name evidence="5" type="ORF">SAMN05878438_1589</name>
</gene>
<evidence type="ECO:0008006" key="9">
    <source>
        <dbReference type="Google" id="ProtNLM"/>
    </source>
</evidence>
<dbReference type="PATRIC" id="fig|29570.3.peg.228"/>
<dbReference type="AlphaFoldDB" id="A0A0D7V0G6"/>
<dbReference type="GeneID" id="97275451"/>
<dbReference type="EMBL" id="FODB01000002">
    <property type="protein sequence ID" value="SEN08061.1"/>
    <property type="molecule type" value="Genomic_DNA"/>
</dbReference>
<evidence type="ECO:0000313" key="7">
    <source>
        <dbReference type="Proteomes" id="UP000199493"/>
    </source>
</evidence>
<accession>A0A0D7V0G6</accession>
<feature type="signal peptide" evidence="2">
    <location>
        <begin position="1"/>
        <end position="21"/>
    </location>
</feature>
<keyword evidence="8" id="KW-1185">Reference proteome</keyword>
<sequence>MKKLTLISAIALTLTSTAALAEQGSAELNEIVQASSSVNHSTESLNLTPADLTRVNGDAAKNTVIEPSSEARHSNSNNDQIAQSDLPHRNAS</sequence>
<feature type="chain" id="PRO_5015036240" description="Secreted protein" evidence="2">
    <location>
        <begin position="22"/>
        <end position="92"/>
    </location>
</feature>
<evidence type="ECO:0000313" key="4">
    <source>
        <dbReference type="EMBL" id="SEN08061.1"/>
    </source>
</evidence>
<dbReference type="OrthoDB" id="6169886at2"/>
<reference evidence="3 8" key="3">
    <citation type="submission" date="2020-03" db="EMBL/GenBank/DDBJ databases">
        <title>Complete Genome Sequence of Halomonas meridiana strain Eplume2, isolated from hydrothermal-plume in the north east Pacific Ocean.</title>
        <authorList>
            <person name="Kurihara Y."/>
            <person name="Kawai S."/>
            <person name="Sakai A."/>
            <person name="Galipon J."/>
            <person name="Arakawa K."/>
        </authorList>
    </citation>
    <scope>NUCLEOTIDE SEQUENCE [LARGE SCALE GENOMIC DNA]</scope>
    <source>
        <strain evidence="3 8">Eplume2</strain>
    </source>
</reference>
<evidence type="ECO:0000313" key="6">
    <source>
        <dbReference type="Proteomes" id="UP000185024"/>
    </source>
</evidence>
<dbReference type="Proteomes" id="UP000185024">
    <property type="component" value="Unassembled WGS sequence"/>
</dbReference>